<evidence type="ECO:0000313" key="4">
    <source>
        <dbReference type="Proteomes" id="UP001596203"/>
    </source>
</evidence>
<proteinExistence type="predicted"/>
<gene>
    <name evidence="3" type="ORF">ACFP2T_40490</name>
</gene>
<keyword evidence="2" id="KW-1133">Transmembrane helix</keyword>
<dbReference type="EMBL" id="JBHSPR010000060">
    <property type="protein sequence ID" value="MFC6022422.1"/>
    <property type="molecule type" value="Genomic_DNA"/>
</dbReference>
<name>A0ABW1KMT9_9ACTN</name>
<feature type="region of interest" description="Disordered" evidence="1">
    <location>
        <begin position="101"/>
        <end position="147"/>
    </location>
</feature>
<accession>A0ABW1KMT9</accession>
<sequence>MTPSESRELAAVVLDRLTPRLPEVAASDDAAPGTPIRRLYELVADRLLTLGEQDALAELVRNPRNDSLVRRLLATAATEDPRYAEELSAALGVLPAGTPVTAPAAEVTPPTAAPSPPTAAPQSPDAAPSRAGEAARAGADRSDGRRPRRYGPWVGVAAVVVLLLLGAIVAWTVVDGLDGAGGLTADSGCEEYRQAPPEERVAAIRQIGLAKGISGVDSPLVMTAVDQLCETQPSAKLGDLVARFDG</sequence>
<feature type="transmembrane region" description="Helical" evidence="2">
    <location>
        <begin position="150"/>
        <end position="174"/>
    </location>
</feature>
<protein>
    <submittedName>
        <fullName evidence="3">Uncharacterized protein</fullName>
    </submittedName>
</protein>
<organism evidence="3 4">
    <name type="scientific">Plantactinospora solaniradicis</name>
    <dbReference type="NCBI Taxonomy" id="1723736"/>
    <lineage>
        <taxon>Bacteria</taxon>
        <taxon>Bacillati</taxon>
        <taxon>Actinomycetota</taxon>
        <taxon>Actinomycetes</taxon>
        <taxon>Micromonosporales</taxon>
        <taxon>Micromonosporaceae</taxon>
        <taxon>Plantactinospora</taxon>
    </lineage>
</organism>
<dbReference type="RefSeq" id="WP_377431997.1">
    <property type="nucleotide sequence ID" value="NZ_JBHSPR010000060.1"/>
</dbReference>
<reference evidence="4" key="1">
    <citation type="journal article" date="2019" name="Int. J. Syst. Evol. Microbiol.">
        <title>The Global Catalogue of Microorganisms (GCM) 10K type strain sequencing project: providing services to taxonomists for standard genome sequencing and annotation.</title>
        <authorList>
            <consortium name="The Broad Institute Genomics Platform"/>
            <consortium name="The Broad Institute Genome Sequencing Center for Infectious Disease"/>
            <person name="Wu L."/>
            <person name="Ma J."/>
        </authorList>
    </citation>
    <scope>NUCLEOTIDE SEQUENCE [LARGE SCALE GENOMIC DNA]</scope>
    <source>
        <strain evidence="4">ZS-35-S2</strain>
    </source>
</reference>
<feature type="compositionally biased region" description="Low complexity" evidence="1">
    <location>
        <begin position="101"/>
        <end position="110"/>
    </location>
</feature>
<keyword evidence="4" id="KW-1185">Reference proteome</keyword>
<keyword evidence="2" id="KW-0472">Membrane</keyword>
<evidence type="ECO:0000313" key="3">
    <source>
        <dbReference type="EMBL" id="MFC6022422.1"/>
    </source>
</evidence>
<dbReference type="Proteomes" id="UP001596203">
    <property type="component" value="Unassembled WGS sequence"/>
</dbReference>
<feature type="compositionally biased region" description="Low complexity" evidence="1">
    <location>
        <begin position="120"/>
        <end position="137"/>
    </location>
</feature>
<keyword evidence="2" id="KW-0812">Transmembrane</keyword>
<evidence type="ECO:0000256" key="1">
    <source>
        <dbReference type="SAM" id="MobiDB-lite"/>
    </source>
</evidence>
<comment type="caution">
    <text evidence="3">The sequence shown here is derived from an EMBL/GenBank/DDBJ whole genome shotgun (WGS) entry which is preliminary data.</text>
</comment>
<evidence type="ECO:0000256" key="2">
    <source>
        <dbReference type="SAM" id="Phobius"/>
    </source>
</evidence>